<evidence type="ECO:0000256" key="1">
    <source>
        <dbReference type="SAM" id="Phobius"/>
    </source>
</evidence>
<dbReference type="RefSeq" id="WP_143063879.1">
    <property type="nucleotide sequence ID" value="NZ_FODJ01000001.1"/>
</dbReference>
<keyword evidence="1" id="KW-1133">Transmembrane helix</keyword>
<organism evidence="2 3">
    <name type="scientific">Amphibacillus marinus</name>
    <dbReference type="NCBI Taxonomy" id="872970"/>
    <lineage>
        <taxon>Bacteria</taxon>
        <taxon>Bacillati</taxon>
        <taxon>Bacillota</taxon>
        <taxon>Bacilli</taxon>
        <taxon>Bacillales</taxon>
        <taxon>Bacillaceae</taxon>
        <taxon>Amphibacillus</taxon>
    </lineage>
</organism>
<dbReference type="STRING" id="872970.SAMN04488134_101632"/>
<accession>A0A1H8IJA1</accession>
<sequence length="66" mass="7770">MTKHYQRFMYMAILQSILLLTFLLSMILLYQISVVTISVIIILLIGIGMNIILYLYFRKIATLKKE</sequence>
<keyword evidence="1" id="KW-0472">Membrane</keyword>
<evidence type="ECO:0000313" key="3">
    <source>
        <dbReference type="Proteomes" id="UP000199300"/>
    </source>
</evidence>
<keyword evidence="1" id="KW-0812">Transmembrane</keyword>
<proteinExistence type="predicted"/>
<feature type="transmembrane region" description="Helical" evidence="1">
    <location>
        <begin position="36"/>
        <end position="57"/>
    </location>
</feature>
<evidence type="ECO:0000313" key="2">
    <source>
        <dbReference type="EMBL" id="SEN68431.1"/>
    </source>
</evidence>
<feature type="transmembrane region" description="Helical" evidence="1">
    <location>
        <begin position="12"/>
        <end position="30"/>
    </location>
</feature>
<gene>
    <name evidence="2" type="ORF">SAMN04488134_101632</name>
</gene>
<dbReference type="AlphaFoldDB" id="A0A1H8IJA1"/>
<keyword evidence="3" id="KW-1185">Reference proteome</keyword>
<dbReference type="EMBL" id="FODJ01000001">
    <property type="protein sequence ID" value="SEN68431.1"/>
    <property type="molecule type" value="Genomic_DNA"/>
</dbReference>
<name>A0A1H8IJA1_9BACI</name>
<reference evidence="2 3" key="1">
    <citation type="submission" date="2016-10" db="EMBL/GenBank/DDBJ databases">
        <authorList>
            <person name="de Groot N.N."/>
        </authorList>
    </citation>
    <scope>NUCLEOTIDE SEQUENCE [LARGE SCALE GENOMIC DNA]</scope>
    <source>
        <strain evidence="2 3">CGMCC 1.10434</strain>
    </source>
</reference>
<dbReference type="Proteomes" id="UP000199300">
    <property type="component" value="Unassembled WGS sequence"/>
</dbReference>
<protein>
    <submittedName>
        <fullName evidence="2">Uncharacterized protein</fullName>
    </submittedName>
</protein>